<comment type="caution">
    <text evidence="1">The sequence shown here is derived from an EMBL/GenBank/DDBJ whole genome shotgun (WGS) entry which is preliminary data.</text>
</comment>
<protein>
    <submittedName>
        <fullName evidence="1">Uncharacterized protein</fullName>
    </submittedName>
</protein>
<evidence type="ECO:0000313" key="1">
    <source>
        <dbReference type="EMBL" id="KAJ5540415.1"/>
    </source>
</evidence>
<organism evidence="1 2">
    <name type="scientific">Penicillium frequentans</name>
    <dbReference type="NCBI Taxonomy" id="3151616"/>
    <lineage>
        <taxon>Eukaryota</taxon>
        <taxon>Fungi</taxon>
        <taxon>Dikarya</taxon>
        <taxon>Ascomycota</taxon>
        <taxon>Pezizomycotina</taxon>
        <taxon>Eurotiomycetes</taxon>
        <taxon>Eurotiomycetidae</taxon>
        <taxon>Eurotiales</taxon>
        <taxon>Aspergillaceae</taxon>
        <taxon>Penicillium</taxon>
    </lineage>
</organism>
<keyword evidence="2" id="KW-1185">Reference proteome</keyword>
<dbReference type="AlphaFoldDB" id="A0AAD6CX99"/>
<reference evidence="1 2" key="1">
    <citation type="journal article" date="2023" name="IMA Fungus">
        <title>Comparative genomic study of the Penicillium genus elucidates a diverse pangenome and 15 lateral gene transfer events.</title>
        <authorList>
            <person name="Petersen C."/>
            <person name="Sorensen T."/>
            <person name="Nielsen M.R."/>
            <person name="Sondergaard T.E."/>
            <person name="Sorensen J.L."/>
            <person name="Fitzpatrick D.A."/>
            <person name="Frisvad J.C."/>
            <person name="Nielsen K.L."/>
        </authorList>
    </citation>
    <scope>NUCLEOTIDE SEQUENCE [LARGE SCALE GENOMIC DNA]</scope>
    <source>
        <strain evidence="1 2">IBT 35679</strain>
    </source>
</reference>
<gene>
    <name evidence="1" type="ORF">N7494_005491</name>
</gene>
<accession>A0AAD6CX99</accession>
<sequence>MMRIYMQIPSYETDRETAETRAKEAMPDFIHKELKAYKMLSEHPNATRFTPRLLGWKETIQKEEDDWPVPGGFLTGFVWELVSGQRLWNYDEDMKWFHEETDLPERNLIRKQFKESFIALDSVGIDPKPSHPSKLVWNRKSQRLYWVGFADWNPATHEPWTDVWYQIFRLVQVPLDDQTRLYEWDGRADTWSW</sequence>
<proteinExistence type="predicted"/>
<dbReference type="EMBL" id="JAQIZZ010000005">
    <property type="protein sequence ID" value="KAJ5540415.1"/>
    <property type="molecule type" value="Genomic_DNA"/>
</dbReference>
<evidence type="ECO:0000313" key="2">
    <source>
        <dbReference type="Proteomes" id="UP001220324"/>
    </source>
</evidence>
<name>A0AAD6CX99_9EURO</name>
<dbReference type="Proteomes" id="UP001220324">
    <property type="component" value="Unassembled WGS sequence"/>
</dbReference>